<dbReference type="PROSITE" id="PS50801">
    <property type="entry name" value="STAS"/>
    <property type="match status" value="1"/>
</dbReference>
<reference evidence="3 4" key="1">
    <citation type="submission" date="2016-10" db="EMBL/GenBank/DDBJ databases">
        <title>Genome sequence of Streptomyces sp. MUSC 1.</title>
        <authorList>
            <person name="Lee L.-H."/>
            <person name="Ser H.-L."/>
            <person name="Law J.W.-F."/>
        </authorList>
    </citation>
    <scope>NUCLEOTIDE SEQUENCE [LARGE SCALE GENOMIC DNA]</scope>
    <source>
        <strain evidence="3 4">MUSC 1</strain>
    </source>
</reference>
<evidence type="ECO:0000313" key="3">
    <source>
        <dbReference type="EMBL" id="OIJ94041.1"/>
    </source>
</evidence>
<proteinExistence type="predicted"/>
<sequence length="181" mass="19098">MENGRPSRARARPRGSAPLLVQTVHERRPEAGGISILRARGTVDASNAVEFSEALAGHIAHADRAAEHPVLDMTEMYLACPAAVRSLDRATGALAFSGRTLPVVQPRPHALDALRTAGLPGIRVHATMASALETLEALEAWEAAETWAAPETRGAAVEVRDDPVEAGNGRDAPAARRRAGP</sequence>
<evidence type="ECO:0000313" key="4">
    <source>
        <dbReference type="Proteomes" id="UP000179642"/>
    </source>
</evidence>
<dbReference type="EMBL" id="MLYO01000072">
    <property type="protein sequence ID" value="OIJ94041.1"/>
    <property type="molecule type" value="Genomic_DNA"/>
</dbReference>
<protein>
    <recommendedName>
        <fullName evidence="2">STAS domain-containing protein</fullName>
    </recommendedName>
</protein>
<feature type="region of interest" description="Disordered" evidence="1">
    <location>
        <begin position="149"/>
        <end position="181"/>
    </location>
</feature>
<gene>
    <name evidence="3" type="ORF">BIV23_36850</name>
</gene>
<accession>A0A1S2PJU1</accession>
<dbReference type="Gene3D" id="3.30.750.24">
    <property type="entry name" value="STAS domain"/>
    <property type="match status" value="1"/>
</dbReference>
<comment type="caution">
    <text evidence="3">The sequence shown here is derived from an EMBL/GenBank/DDBJ whole genome shotgun (WGS) entry which is preliminary data.</text>
</comment>
<dbReference type="AlphaFoldDB" id="A0A1S2PJU1"/>
<dbReference type="SUPFAM" id="SSF52091">
    <property type="entry name" value="SpoIIaa-like"/>
    <property type="match status" value="1"/>
</dbReference>
<dbReference type="InterPro" id="IPR036513">
    <property type="entry name" value="STAS_dom_sf"/>
</dbReference>
<name>A0A1S2PJU1_9ACTN</name>
<feature type="domain" description="STAS" evidence="2">
    <location>
        <begin position="24"/>
        <end position="138"/>
    </location>
</feature>
<dbReference type="InterPro" id="IPR002645">
    <property type="entry name" value="STAS_dom"/>
</dbReference>
<evidence type="ECO:0000256" key="1">
    <source>
        <dbReference type="SAM" id="MobiDB-lite"/>
    </source>
</evidence>
<organism evidence="3 4">
    <name type="scientific">Streptomyces monashensis</name>
    <dbReference type="NCBI Taxonomy" id="1678012"/>
    <lineage>
        <taxon>Bacteria</taxon>
        <taxon>Bacillati</taxon>
        <taxon>Actinomycetota</taxon>
        <taxon>Actinomycetes</taxon>
        <taxon>Kitasatosporales</taxon>
        <taxon>Streptomycetaceae</taxon>
        <taxon>Streptomyces</taxon>
    </lineage>
</organism>
<dbReference type="Proteomes" id="UP000179642">
    <property type="component" value="Unassembled WGS sequence"/>
</dbReference>
<evidence type="ECO:0000259" key="2">
    <source>
        <dbReference type="PROSITE" id="PS50801"/>
    </source>
</evidence>
<dbReference type="RefSeq" id="WP_071385318.1">
    <property type="nucleotide sequence ID" value="NZ_MLYO01000072.1"/>
</dbReference>
<keyword evidence="4" id="KW-1185">Reference proteome</keyword>